<proteinExistence type="predicted"/>
<dbReference type="AlphaFoldDB" id="A0A953ICE4"/>
<name>A0A953ICE4_SYMTR</name>
<gene>
    <name evidence="1" type="ORF">CWE10_15915</name>
</gene>
<evidence type="ECO:0000313" key="1">
    <source>
        <dbReference type="EMBL" id="MBY6277661.1"/>
    </source>
</evidence>
<accession>A0A953ICE4</accession>
<evidence type="ECO:0000313" key="2">
    <source>
        <dbReference type="Proteomes" id="UP000732377"/>
    </source>
</evidence>
<dbReference type="EMBL" id="PIUK01000217">
    <property type="protein sequence ID" value="MBY6277661.1"/>
    <property type="molecule type" value="Genomic_DNA"/>
</dbReference>
<dbReference type="SUPFAM" id="SSF160904">
    <property type="entry name" value="Jann2411-like"/>
    <property type="match status" value="1"/>
</dbReference>
<organism evidence="1 2">
    <name type="scientific">Symbiobacterium thermophilum</name>
    <dbReference type="NCBI Taxonomy" id="2734"/>
    <lineage>
        <taxon>Bacteria</taxon>
        <taxon>Bacillati</taxon>
        <taxon>Bacillota</taxon>
        <taxon>Clostridia</taxon>
        <taxon>Eubacteriales</taxon>
        <taxon>Symbiobacteriaceae</taxon>
        <taxon>Symbiobacterium</taxon>
    </lineage>
</organism>
<reference evidence="1" key="1">
    <citation type="submission" date="2017-11" db="EMBL/GenBank/DDBJ databases">
        <title>Three new genomes from thermophilic consortium.</title>
        <authorList>
            <person name="Quaggio R."/>
            <person name="Amgarten D."/>
            <person name="Setubal J.C."/>
        </authorList>
    </citation>
    <scope>NUCLEOTIDE SEQUENCE</scope>
    <source>
        <strain evidence="1">ZCTH01-B2</strain>
    </source>
</reference>
<protein>
    <submittedName>
        <fullName evidence="1">Uncharacterized protein</fullName>
    </submittedName>
</protein>
<comment type="caution">
    <text evidence="1">The sequence shown here is derived from an EMBL/GenBank/DDBJ whole genome shotgun (WGS) entry which is preliminary data.</text>
</comment>
<dbReference type="InterPro" id="IPR023286">
    <property type="entry name" value="ABATE_dom_sf"/>
</dbReference>
<sequence length="297" mass="33774">MGSIQGQGTPRFEWPVPSDCWIEDGRLIVVPAVARLYDPFDRKELPGEIAKLKPGDPDGLREFVLRYGTFGYAPVVNAVEEYKPDPELLFDLSEPLDWIWAHANGIRLVMEGIRILHERDEGKAVKYLACLLHPDLDLAESTLENEVYGAVPQGEDMAVYEAPIGLREATLAQRWILRAPQVRPLATVGEIVGDILTANLALNRREVYYDAETGSIRSTFVYDAMIQAVYQQLLETAEGGRVEECDECHALFIQTDGRQHFCPPRFKEKESRCALRYRQREWRKRRRQEGGSKDGQA</sequence>
<dbReference type="Proteomes" id="UP000732377">
    <property type="component" value="Unassembled WGS sequence"/>
</dbReference>